<dbReference type="SMART" id="SM00857">
    <property type="entry name" value="Resolvase"/>
    <property type="match status" value="1"/>
</dbReference>
<evidence type="ECO:0000313" key="6">
    <source>
        <dbReference type="Proteomes" id="UP000019489"/>
    </source>
</evidence>
<dbReference type="PANTHER" id="PTHR30461">
    <property type="entry name" value="DNA-INVERTASE FROM LAMBDOID PROPHAGE"/>
    <property type="match status" value="1"/>
</dbReference>
<dbReference type="EMBL" id="AWSA01000050">
    <property type="protein sequence ID" value="EWT00243.1"/>
    <property type="molecule type" value="Genomic_DNA"/>
</dbReference>
<dbReference type="CDD" id="cd00338">
    <property type="entry name" value="Ser_Recombinase"/>
    <property type="match status" value="1"/>
</dbReference>
<dbReference type="eggNOG" id="COG1961">
    <property type="taxonomic scope" value="Bacteria"/>
</dbReference>
<dbReference type="PATRIC" id="fig|1386089.3.peg.3558"/>
<evidence type="ECO:0000256" key="2">
    <source>
        <dbReference type="ARBA" id="ARBA00023172"/>
    </source>
</evidence>
<keyword evidence="2" id="KW-0233">DNA recombination</keyword>
<evidence type="ECO:0000259" key="4">
    <source>
        <dbReference type="PROSITE" id="PS51737"/>
    </source>
</evidence>
<dbReference type="InterPro" id="IPR006119">
    <property type="entry name" value="Resolv_N"/>
</dbReference>
<dbReference type="AlphaFoldDB" id="W9G619"/>
<dbReference type="Gene3D" id="3.90.1750.20">
    <property type="entry name" value="Putative Large Serine Recombinase, Chain B, Domain 2"/>
    <property type="match status" value="1"/>
</dbReference>
<feature type="domain" description="Recombinase" evidence="4">
    <location>
        <begin position="162"/>
        <end position="291"/>
    </location>
</feature>
<protein>
    <submittedName>
        <fullName evidence="5">Site-specific recombinase</fullName>
    </submittedName>
</protein>
<evidence type="ECO:0000259" key="3">
    <source>
        <dbReference type="PROSITE" id="PS51736"/>
    </source>
</evidence>
<dbReference type="Gene3D" id="3.40.50.1390">
    <property type="entry name" value="Resolvase, N-terminal catalytic domain"/>
    <property type="match status" value="1"/>
</dbReference>
<dbReference type="RefSeq" id="WP_051510935.1">
    <property type="nucleotide sequence ID" value="NZ_AWSA01000050.1"/>
</dbReference>
<dbReference type="PANTHER" id="PTHR30461:SF2">
    <property type="entry name" value="SERINE RECOMBINASE PINE-RELATED"/>
    <property type="match status" value="1"/>
</dbReference>
<dbReference type="GO" id="GO:0003677">
    <property type="term" value="F:DNA binding"/>
    <property type="evidence" value="ECO:0007669"/>
    <property type="project" value="UniProtKB-KW"/>
</dbReference>
<sequence>MTRQLRAALYLRLSVSKDDSTSLTVQEKDLRARAAAEGWEVLPEHVICEDGVSGAKNHTGTARALDLLRRGEVDVLLAWKFDRWSRAGIPALGRLMEVLAEVPGARFVTVKDSVDSAAPFWGVIASILATIAEQERENVRTRVRASIAERVTVGRWTGGPLPYGYMSAPNPDGSGRVLVHSPAESAIVTEAAERILNGESVYAVVRDLNDREVPTRHAVHKTGPRKGQRREWTVQALTQILTADTALGRVTHHGQLFRDDETGLPAEVWPPLFDLETFHRLANRLRVRKPISEDSRRRRRARSNRLLSGVVSCGMCGAPLYPRSNGGGTVGYACSARSNGRTCAGVSVTADLLDAYVRERFLDEIGHLEIVERMEIVADDVDLAEIERAMRQVKDAMDADDADLASLAAQLGALKAQRAEITSRPKRPTVRLVPTGETYAAAWERMSAADDVEGLRALLAPNVAILCVTKGRRGAHGLDASRVTLVTQPVHVSGVQRDEAATSGRVVVMAEGSAA</sequence>
<dbReference type="InterPro" id="IPR025827">
    <property type="entry name" value="Zn_ribbon_recom_dom"/>
</dbReference>
<organism evidence="5 6">
    <name type="scientific">Intrasporangium oryzae NRRL B-24470</name>
    <dbReference type="NCBI Taxonomy" id="1386089"/>
    <lineage>
        <taxon>Bacteria</taxon>
        <taxon>Bacillati</taxon>
        <taxon>Actinomycetota</taxon>
        <taxon>Actinomycetes</taxon>
        <taxon>Micrococcales</taxon>
        <taxon>Intrasporangiaceae</taxon>
        <taxon>Intrasporangium</taxon>
    </lineage>
</organism>
<reference evidence="5 6" key="1">
    <citation type="submission" date="2013-08" db="EMBL/GenBank/DDBJ databases">
        <title>Intrasporangium oryzae NRRL B-24470.</title>
        <authorList>
            <person name="Liu H."/>
            <person name="Wang G."/>
        </authorList>
    </citation>
    <scope>NUCLEOTIDE SEQUENCE [LARGE SCALE GENOMIC DNA]</scope>
    <source>
        <strain evidence="5 6">NRRL B-24470</strain>
    </source>
</reference>
<name>W9G619_9MICO</name>
<dbReference type="SUPFAM" id="SSF53041">
    <property type="entry name" value="Resolvase-like"/>
    <property type="match status" value="1"/>
</dbReference>
<keyword evidence="1" id="KW-0238">DNA-binding</keyword>
<dbReference type="Pfam" id="PF13408">
    <property type="entry name" value="Zn_ribbon_recom"/>
    <property type="match status" value="1"/>
</dbReference>
<dbReference type="PROSITE" id="PS51736">
    <property type="entry name" value="RECOMBINASES_3"/>
    <property type="match status" value="1"/>
</dbReference>
<comment type="caution">
    <text evidence="5">The sequence shown here is derived from an EMBL/GenBank/DDBJ whole genome shotgun (WGS) entry which is preliminary data.</text>
</comment>
<evidence type="ECO:0000313" key="5">
    <source>
        <dbReference type="EMBL" id="EWT00243.1"/>
    </source>
</evidence>
<proteinExistence type="predicted"/>
<dbReference type="Proteomes" id="UP000019489">
    <property type="component" value="Unassembled WGS sequence"/>
</dbReference>
<dbReference type="Pfam" id="PF07508">
    <property type="entry name" value="Recombinase"/>
    <property type="match status" value="1"/>
</dbReference>
<dbReference type="OrthoDB" id="4500247at2"/>
<evidence type="ECO:0000256" key="1">
    <source>
        <dbReference type="ARBA" id="ARBA00023125"/>
    </source>
</evidence>
<dbReference type="GO" id="GO:0000150">
    <property type="term" value="F:DNA strand exchange activity"/>
    <property type="evidence" value="ECO:0007669"/>
    <property type="project" value="InterPro"/>
</dbReference>
<dbReference type="PROSITE" id="PS51737">
    <property type="entry name" value="RECOMBINASE_DNA_BIND"/>
    <property type="match status" value="1"/>
</dbReference>
<gene>
    <name evidence="5" type="ORF">N865_16720</name>
</gene>
<keyword evidence="6" id="KW-1185">Reference proteome</keyword>
<accession>W9G619</accession>
<dbReference type="InterPro" id="IPR036162">
    <property type="entry name" value="Resolvase-like_N_sf"/>
</dbReference>
<dbReference type="InterPro" id="IPR050639">
    <property type="entry name" value="SSR_resolvase"/>
</dbReference>
<dbReference type="Pfam" id="PF00239">
    <property type="entry name" value="Resolvase"/>
    <property type="match status" value="1"/>
</dbReference>
<dbReference type="InterPro" id="IPR038109">
    <property type="entry name" value="DNA_bind_recomb_sf"/>
</dbReference>
<dbReference type="STRING" id="1386089.N865_16720"/>
<dbReference type="InterPro" id="IPR011109">
    <property type="entry name" value="DNA_bind_recombinase_dom"/>
</dbReference>
<feature type="domain" description="Resolvase/invertase-type recombinase catalytic" evidence="3">
    <location>
        <begin position="6"/>
        <end position="154"/>
    </location>
</feature>